<keyword evidence="2" id="KW-1185">Reference proteome</keyword>
<sequence>MLQLAATAHTEMRTECLDPISARGLDTDKRAAIPVPLDLHHFSRQSQRHEHALPVAFGNTIAATAQGSNCGCLAHAPA</sequence>
<dbReference type="EMBL" id="BMZE01000002">
    <property type="protein sequence ID" value="GHA23717.1"/>
    <property type="molecule type" value="Genomic_DNA"/>
</dbReference>
<evidence type="ECO:0000313" key="2">
    <source>
        <dbReference type="Proteomes" id="UP000646579"/>
    </source>
</evidence>
<gene>
    <name evidence="1" type="ORF">GCM10007989_19040</name>
</gene>
<organism evidence="1 2">
    <name type="scientific">Devosia pacifica</name>
    <dbReference type="NCBI Taxonomy" id="1335967"/>
    <lineage>
        <taxon>Bacteria</taxon>
        <taxon>Pseudomonadati</taxon>
        <taxon>Pseudomonadota</taxon>
        <taxon>Alphaproteobacteria</taxon>
        <taxon>Hyphomicrobiales</taxon>
        <taxon>Devosiaceae</taxon>
        <taxon>Devosia</taxon>
    </lineage>
</organism>
<accession>A0A918S482</accession>
<proteinExistence type="predicted"/>
<dbReference type="AlphaFoldDB" id="A0A918S482"/>
<name>A0A918S482_9HYPH</name>
<comment type="caution">
    <text evidence="1">The sequence shown here is derived from an EMBL/GenBank/DDBJ whole genome shotgun (WGS) entry which is preliminary data.</text>
</comment>
<reference evidence="1" key="2">
    <citation type="submission" date="2020-09" db="EMBL/GenBank/DDBJ databases">
        <authorList>
            <person name="Sun Q."/>
            <person name="Kim S."/>
        </authorList>
    </citation>
    <scope>NUCLEOTIDE SEQUENCE</scope>
    <source>
        <strain evidence="1">KCTC 32437</strain>
    </source>
</reference>
<dbReference type="Proteomes" id="UP000646579">
    <property type="component" value="Unassembled WGS sequence"/>
</dbReference>
<evidence type="ECO:0000313" key="1">
    <source>
        <dbReference type="EMBL" id="GHA23717.1"/>
    </source>
</evidence>
<protein>
    <submittedName>
        <fullName evidence="1">Uncharacterized protein</fullName>
    </submittedName>
</protein>
<reference evidence="1" key="1">
    <citation type="journal article" date="2014" name="Int. J. Syst. Evol. Microbiol.">
        <title>Complete genome sequence of Corynebacterium casei LMG S-19264T (=DSM 44701T), isolated from a smear-ripened cheese.</title>
        <authorList>
            <consortium name="US DOE Joint Genome Institute (JGI-PGF)"/>
            <person name="Walter F."/>
            <person name="Albersmeier A."/>
            <person name="Kalinowski J."/>
            <person name="Ruckert C."/>
        </authorList>
    </citation>
    <scope>NUCLEOTIDE SEQUENCE</scope>
    <source>
        <strain evidence="1">KCTC 32437</strain>
    </source>
</reference>